<dbReference type="InterPro" id="IPR056855">
    <property type="entry name" value="ATP-grasp_IQCH"/>
</dbReference>
<sequence length="834" mass="94787">MVADTKLYDGMNKSTTIHDARNDTPQSSYEKELFPLIVRQELNENALSKDKVKQITNELLNVKKVKLPKIGIRPVTHQGTQPNLHKSSIPGQLKQAINFVYYKTNLPVLLKMDPNGKILVPTEKTNLDNPGGIQNLIERCIIPPHADVGVAFTSKNNVPLLNPVKPKLFDQEFKKERIWEFQPHIYDTTVRLVSSRLPKRALTALESAIINSPSPASLIQSINDPAPLGDYNDKFRPIPGKQAPGWVIIVENGNMDDTTGAYAKFHTKIREMDIKSISSWIIDGIISMSIKYSSKFDIAHYPNPLETGKLQVIIPENAKHFQDRSLTETTLYFSQFALEKIKELCQKRSPIVIADEFSIFIAGICAYLNCPYFGPSVLAEEKMRENKCIVSKWLNDAESNVLATEKYWVSKAKELKELRSQITDILKGKSESLLWKFTRANNFGGLMDFFPIIYTCDQSLIINIWGSGGILEIVPISNRNFFNVVEVGFYIPPEGSCRLIASSETIMVDEKPFGTYIPQQSISQLRIQDMLYTISSICRSNGIIGYISFECLSRDKSFTDVYISRIVPRLTYNVFRAVTVAVKARLVHEQSTFSMRTNYTDLHWNLPYLSKSTYIDKTVDGVTFPYEEKSLAVLCIAQTKEQALESYLAVLCAMERVFFDPDIHISHNLLPVSQIVATELWELRKESGSYQDIPPQPDFTFALKKLKYLLEPYMKAFYPEPKSPQLNENDEEQVPVLKSTAAIRLLTEDIPSVVAYQNDHSLKKPVPLTKLNRRNTMSKNSQVLSAQKQLEQKLANDRAAVVLEEVEQLMNSDDPEIEKILATVRWHKLKKLDE</sequence>
<dbReference type="EMBL" id="JADGKB010000008">
    <property type="protein sequence ID" value="KAJ3261035.1"/>
    <property type="molecule type" value="Genomic_DNA"/>
</dbReference>
<protein>
    <recommendedName>
        <fullName evidence="1">IQCH-like ATP-grasp domain-containing protein</fullName>
    </recommendedName>
</protein>
<accession>A0AAD5YAJ5</accession>
<evidence type="ECO:0000259" key="1">
    <source>
        <dbReference type="Pfam" id="PF24923"/>
    </source>
</evidence>
<feature type="domain" description="IQCH-like ATP-grasp" evidence="1">
    <location>
        <begin position="465"/>
        <end position="551"/>
    </location>
</feature>
<keyword evidence="3" id="KW-1185">Reference proteome</keyword>
<dbReference type="InterPro" id="IPR038752">
    <property type="entry name" value="IQCH"/>
</dbReference>
<dbReference type="Proteomes" id="UP001210925">
    <property type="component" value="Unassembled WGS sequence"/>
</dbReference>
<proteinExistence type="predicted"/>
<dbReference type="PANTHER" id="PTHR14465:SF0">
    <property type="entry name" value="IQ DOMAIN-CONTAINING PROTEIN H"/>
    <property type="match status" value="1"/>
</dbReference>
<dbReference type="AlphaFoldDB" id="A0AAD5YAJ5"/>
<dbReference type="PANTHER" id="PTHR14465">
    <property type="entry name" value="IQ DOMAIN-CONTAINING PROTEIN H"/>
    <property type="match status" value="1"/>
</dbReference>
<gene>
    <name evidence="2" type="ORF">HK103_006990</name>
</gene>
<evidence type="ECO:0000313" key="3">
    <source>
        <dbReference type="Proteomes" id="UP001210925"/>
    </source>
</evidence>
<comment type="caution">
    <text evidence="2">The sequence shown here is derived from an EMBL/GenBank/DDBJ whole genome shotgun (WGS) entry which is preliminary data.</text>
</comment>
<evidence type="ECO:0000313" key="2">
    <source>
        <dbReference type="EMBL" id="KAJ3261035.1"/>
    </source>
</evidence>
<name>A0AAD5YAJ5_9FUNG</name>
<organism evidence="2 3">
    <name type="scientific">Boothiomyces macroporosus</name>
    <dbReference type="NCBI Taxonomy" id="261099"/>
    <lineage>
        <taxon>Eukaryota</taxon>
        <taxon>Fungi</taxon>
        <taxon>Fungi incertae sedis</taxon>
        <taxon>Chytridiomycota</taxon>
        <taxon>Chytridiomycota incertae sedis</taxon>
        <taxon>Chytridiomycetes</taxon>
        <taxon>Rhizophydiales</taxon>
        <taxon>Terramycetaceae</taxon>
        <taxon>Boothiomyces</taxon>
    </lineage>
</organism>
<reference evidence="2" key="1">
    <citation type="submission" date="2020-05" db="EMBL/GenBank/DDBJ databases">
        <title>Phylogenomic resolution of chytrid fungi.</title>
        <authorList>
            <person name="Stajich J.E."/>
            <person name="Amses K."/>
            <person name="Simmons R."/>
            <person name="Seto K."/>
            <person name="Myers J."/>
            <person name="Bonds A."/>
            <person name="Quandt C.A."/>
            <person name="Barry K."/>
            <person name="Liu P."/>
            <person name="Grigoriev I."/>
            <person name="Longcore J.E."/>
            <person name="James T.Y."/>
        </authorList>
    </citation>
    <scope>NUCLEOTIDE SEQUENCE</scope>
    <source>
        <strain evidence="2">PLAUS21</strain>
    </source>
</reference>
<dbReference type="Pfam" id="PF24923">
    <property type="entry name" value="ATP-grasp_IQCH"/>
    <property type="match status" value="1"/>
</dbReference>